<keyword evidence="1" id="KW-0472">Membrane</keyword>
<evidence type="ECO:0000256" key="1">
    <source>
        <dbReference type="SAM" id="Phobius"/>
    </source>
</evidence>
<keyword evidence="3" id="KW-0378">Hydrolase</keyword>
<dbReference type="GO" id="GO:0006508">
    <property type="term" value="P:proteolysis"/>
    <property type="evidence" value="ECO:0007669"/>
    <property type="project" value="UniProtKB-KW"/>
</dbReference>
<dbReference type="PANTHER" id="PTHR35797:SF1">
    <property type="entry name" value="PROTEASE"/>
    <property type="match status" value="1"/>
</dbReference>
<proteinExistence type="predicted"/>
<feature type="transmembrane region" description="Helical" evidence="1">
    <location>
        <begin position="187"/>
        <end position="205"/>
    </location>
</feature>
<feature type="transmembrane region" description="Helical" evidence="1">
    <location>
        <begin position="34"/>
        <end position="55"/>
    </location>
</feature>
<dbReference type="GO" id="GO:0004175">
    <property type="term" value="F:endopeptidase activity"/>
    <property type="evidence" value="ECO:0007669"/>
    <property type="project" value="UniProtKB-ARBA"/>
</dbReference>
<feature type="transmembrane region" description="Helical" evidence="1">
    <location>
        <begin position="151"/>
        <end position="167"/>
    </location>
</feature>
<accession>M0LT95</accession>
<name>M0LT95_NATLA</name>
<feature type="transmembrane region" description="Helical" evidence="1">
    <location>
        <begin position="76"/>
        <end position="99"/>
    </location>
</feature>
<dbReference type="Pfam" id="PF02517">
    <property type="entry name" value="Rce1-like"/>
    <property type="match status" value="1"/>
</dbReference>
<dbReference type="InterPro" id="IPR042150">
    <property type="entry name" value="MmRce1-like"/>
</dbReference>
<feature type="transmembrane region" description="Helical" evidence="1">
    <location>
        <begin position="119"/>
        <end position="139"/>
    </location>
</feature>
<evidence type="ECO:0000313" key="4">
    <source>
        <dbReference type="EMBL" id="EMA35609.1"/>
    </source>
</evidence>
<evidence type="ECO:0000259" key="2">
    <source>
        <dbReference type="Pfam" id="PF02517"/>
    </source>
</evidence>
<dbReference type="GO" id="GO:0080120">
    <property type="term" value="P:CAAX-box protein maturation"/>
    <property type="evidence" value="ECO:0007669"/>
    <property type="project" value="UniProtKB-ARBA"/>
</dbReference>
<dbReference type="KEGG" id="hlc:CHINAEXTREME18335"/>
<feature type="transmembrane region" description="Helical" evidence="1">
    <location>
        <begin position="212"/>
        <end position="232"/>
    </location>
</feature>
<feature type="transmembrane region" description="Helical" evidence="1">
    <location>
        <begin position="238"/>
        <end position="259"/>
    </location>
</feature>
<dbReference type="eggNOG" id="arCOG02768">
    <property type="taxonomic scope" value="Archaea"/>
</dbReference>
<feature type="domain" description="CAAX prenyl protease 2/Lysostaphin resistance protein A-like" evidence="2">
    <location>
        <begin position="121"/>
        <end position="224"/>
    </location>
</feature>
<reference evidence="3" key="3">
    <citation type="submission" date="2017-01" db="EMBL/GenBank/DDBJ databases">
        <authorList>
            <person name="Mah S.A."/>
            <person name="Swanson W.J."/>
            <person name="Moy G.W."/>
            <person name="Vacquier V.D."/>
        </authorList>
    </citation>
    <scope>NUCLEOTIDE SEQUENCE</scope>
    <source>
        <strain evidence="3">AJ5</strain>
    </source>
</reference>
<protein>
    <submittedName>
        <fullName evidence="4">Abortive infection protein</fullName>
    </submittedName>
    <submittedName>
        <fullName evidence="3">CAAX protease family protein</fullName>
    </submittedName>
</protein>
<evidence type="ECO:0000313" key="5">
    <source>
        <dbReference type="Proteomes" id="UP000011555"/>
    </source>
</evidence>
<keyword evidence="1" id="KW-0812">Transmembrane</keyword>
<organism evidence="4 5">
    <name type="scientific">Natronobacterium lacisalsi AJ5</name>
    <dbReference type="NCBI Taxonomy" id="358396"/>
    <lineage>
        <taxon>Archaea</taxon>
        <taxon>Methanobacteriati</taxon>
        <taxon>Methanobacteriota</taxon>
        <taxon>Stenosarchaea group</taxon>
        <taxon>Halobacteria</taxon>
        <taxon>Halobacteriales</taxon>
        <taxon>Natrialbaceae</taxon>
        <taxon>Natronobacterium</taxon>
    </lineage>
</organism>
<dbReference type="STRING" id="358396.CHINAEXTREME_18335"/>
<dbReference type="Proteomes" id="UP000186547">
    <property type="component" value="Chromosome"/>
</dbReference>
<keyword evidence="1" id="KW-1133">Transmembrane helix</keyword>
<dbReference type="PANTHER" id="PTHR35797">
    <property type="entry name" value="PROTEASE-RELATED"/>
    <property type="match status" value="1"/>
</dbReference>
<dbReference type="InterPro" id="IPR003675">
    <property type="entry name" value="Rce1/LyrA-like_dom"/>
</dbReference>
<keyword evidence="3" id="KW-0645">Protease</keyword>
<evidence type="ECO:0000313" key="6">
    <source>
        <dbReference type="Proteomes" id="UP000186547"/>
    </source>
</evidence>
<keyword evidence="5" id="KW-1185">Reference proteome</keyword>
<dbReference type="EMBL" id="AOLZ01000023">
    <property type="protein sequence ID" value="EMA35609.1"/>
    <property type="molecule type" value="Genomic_DNA"/>
</dbReference>
<evidence type="ECO:0000313" key="3">
    <source>
        <dbReference type="EMBL" id="APW99607.1"/>
    </source>
</evidence>
<reference evidence="3 6" key="1">
    <citation type="journal article" date="2011" name="J. Bacteriol.">
        <title>Genome sequence of Halobiforma lacisalsi AJ5, an extremely halophilic archaeon which harbors a bop gene.</title>
        <authorList>
            <person name="Jiang X."/>
            <person name="Wang S."/>
            <person name="Cheng H."/>
            <person name="Huo Y."/>
            <person name="Zhang X."/>
            <person name="Zhu X."/>
            <person name="Han X."/>
            <person name="Ni P."/>
            <person name="Wu M."/>
        </authorList>
    </citation>
    <scope>NUCLEOTIDE SEQUENCE [LARGE SCALE GENOMIC DNA]</scope>
    <source>
        <strain evidence="3 6">AJ5</strain>
    </source>
</reference>
<reference evidence="4 5" key="2">
    <citation type="journal article" date="2014" name="PLoS Genet.">
        <title>Phylogenetically driven sequencing of extremely halophilic archaea reveals strategies for static and dynamic osmo-response.</title>
        <authorList>
            <person name="Becker E.A."/>
            <person name="Seitzer P.M."/>
            <person name="Tritt A."/>
            <person name="Larsen D."/>
            <person name="Krusor M."/>
            <person name="Yao A.I."/>
            <person name="Wu D."/>
            <person name="Madern D."/>
            <person name="Eisen J.A."/>
            <person name="Darling A.E."/>
            <person name="Facciotti M.T."/>
        </authorList>
    </citation>
    <scope>NUCLEOTIDE SEQUENCE [LARGE SCALE GENOMIC DNA]</scope>
    <source>
        <strain evidence="4 5">AJ5</strain>
    </source>
</reference>
<gene>
    <name evidence="4" type="ORF">C445_05233</name>
    <name evidence="3" type="ORF">CHINAEXTREME_18335</name>
</gene>
<dbReference type="AlphaFoldDB" id="M0LT95"/>
<sequence>MTPWGFPLVYLGWAYVWWAPIVGSDQSVWTFPNVALFVVGGLSPLLAALLLSWLTEGGAGIRDLGHRLIDLGRIDARWALLVLLYWPIFNLLVAGAALLVGVTSDPLEFISTDRLFDPAATAAIVAFAFVFPLVEEIGLRGYWLDRLQERFSALTAGVINGTTWGIWHAPFVLFPGYYANTTFDPDLSWWIPSIVLGTLVTVWVYNNTGRSILAVLCFHAFGNMTGEVMGFGPEMYPFVLVGYGGAALIVVLAFGPYSLRGWETPLPRPEDNGESTSSGHR</sequence>
<dbReference type="Proteomes" id="UP000011555">
    <property type="component" value="Unassembled WGS sequence"/>
</dbReference>
<dbReference type="EMBL" id="CP019285">
    <property type="protein sequence ID" value="APW99607.1"/>
    <property type="molecule type" value="Genomic_DNA"/>
</dbReference>